<accession>A0A6M0P581</accession>
<dbReference type="InterPro" id="IPR042070">
    <property type="entry name" value="PucR_C-HTH_sf"/>
</dbReference>
<comment type="caution">
    <text evidence="5">The sequence shown here is derived from an EMBL/GenBank/DDBJ whole genome shotgun (WGS) entry which is preliminary data.</text>
</comment>
<evidence type="ECO:0000259" key="2">
    <source>
        <dbReference type="Pfam" id="PF05651"/>
    </source>
</evidence>
<proteinExistence type="inferred from homology"/>
<name>A0A6M0P581_9BACI</name>
<dbReference type="InterPro" id="IPR008599">
    <property type="entry name" value="Diacid_rec"/>
</dbReference>
<comment type="similarity">
    <text evidence="1">Belongs to the CdaR family.</text>
</comment>
<dbReference type="EMBL" id="JAAIWK010000005">
    <property type="protein sequence ID" value="NEY19435.1"/>
    <property type="molecule type" value="Genomic_DNA"/>
</dbReference>
<feature type="domain" description="CdaR GGDEF-like" evidence="4">
    <location>
        <begin position="144"/>
        <end position="260"/>
    </location>
</feature>
<evidence type="ECO:0000313" key="5">
    <source>
        <dbReference type="EMBL" id="NEY19435.1"/>
    </source>
</evidence>
<feature type="domain" description="PucR C-terminal helix-turn-helix" evidence="3">
    <location>
        <begin position="306"/>
        <end position="360"/>
    </location>
</feature>
<evidence type="ECO:0000259" key="4">
    <source>
        <dbReference type="Pfam" id="PF17853"/>
    </source>
</evidence>
<keyword evidence="6" id="KW-1185">Reference proteome</keyword>
<dbReference type="InterPro" id="IPR051448">
    <property type="entry name" value="CdaR-like_regulators"/>
</dbReference>
<dbReference type="Gene3D" id="1.10.10.2840">
    <property type="entry name" value="PucR C-terminal helix-turn-helix domain"/>
    <property type="match status" value="1"/>
</dbReference>
<dbReference type="OrthoDB" id="9792148at2"/>
<evidence type="ECO:0000256" key="1">
    <source>
        <dbReference type="ARBA" id="ARBA00006754"/>
    </source>
</evidence>
<dbReference type="Pfam" id="PF17853">
    <property type="entry name" value="GGDEF_2"/>
    <property type="match status" value="1"/>
</dbReference>
<dbReference type="PANTHER" id="PTHR33744">
    <property type="entry name" value="CARBOHYDRATE DIACID REGULATOR"/>
    <property type="match status" value="1"/>
</dbReference>
<organism evidence="5 6">
    <name type="scientific">Heyndrickxia ginsengihumi</name>
    <dbReference type="NCBI Taxonomy" id="363870"/>
    <lineage>
        <taxon>Bacteria</taxon>
        <taxon>Bacillati</taxon>
        <taxon>Bacillota</taxon>
        <taxon>Bacilli</taxon>
        <taxon>Bacillales</taxon>
        <taxon>Bacillaceae</taxon>
        <taxon>Heyndrickxia</taxon>
    </lineage>
</organism>
<dbReference type="RefSeq" id="WP_052137945.1">
    <property type="nucleotide sequence ID" value="NZ_JAAIWK010000005.1"/>
</dbReference>
<feature type="domain" description="Putative sugar diacid recognition" evidence="2">
    <location>
        <begin position="3"/>
        <end position="136"/>
    </location>
</feature>
<dbReference type="Proteomes" id="UP000476934">
    <property type="component" value="Unassembled WGS sequence"/>
</dbReference>
<dbReference type="InterPro" id="IPR041522">
    <property type="entry name" value="CdaR_GGDEF"/>
</dbReference>
<reference evidence="5 6" key="1">
    <citation type="submission" date="2020-03" db="EMBL/GenBank/DDBJ databases">
        <title>Bacillus aquiflavi sp. nov., isolated from yellow water of strong flavor Chinese baijiu in Yibin region of China.</title>
        <authorList>
            <person name="Xie J."/>
        </authorList>
    </citation>
    <scope>NUCLEOTIDE SEQUENCE [LARGE SCALE GENOMIC DNA]</scope>
    <source>
        <strain evidence="5 6">Gsoil 114</strain>
    </source>
</reference>
<dbReference type="Pfam" id="PF13556">
    <property type="entry name" value="HTH_30"/>
    <property type="match status" value="1"/>
</dbReference>
<dbReference type="Pfam" id="PF05651">
    <property type="entry name" value="Diacid_rec"/>
    <property type="match status" value="1"/>
</dbReference>
<dbReference type="PANTHER" id="PTHR33744:SF16">
    <property type="entry name" value="CARBOHYDRATE DIACID REGULATOR"/>
    <property type="match status" value="1"/>
</dbReference>
<protein>
    <submittedName>
        <fullName evidence="5">Carbohydrate diacid regulator</fullName>
    </submittedName>
</protein>
<dbReference type="InterPro" id="IPR025736">
    <property type="entry name" value="PucR_C-HTH_dom"/>
</dbReference>
<dbReference type="AlphaFoldDB" id="A0A6M0P581"/>
<sequence length="370" mass="43257">MMLDPQLAQKIVNEVRMLLDESIIVINSDGVIIASTDGERIGCIHEGARIAIRQKKEFIITKEIASQWRHVRDGINLPIFFQHNVIGVIGITGHPEKISPYGQLMKKMTELLIQESFYQDQLDFQTRTLEGFVFEWITKRDWNDEFFNKAKILNINLHHYRQAVLLHLSNPEDNINSKTFRDLINVLSFDEDDVIVRWGNDHLLIIVDTSIYRRNLKKLVKQWCDQIQIHTGHLPMAGVGSVQPAHQLVLSFQQAERALHATSAHKPIMFDEELILEMIIEDLHTETKQQFIKRTIAPILDHEDILKTLHMLCTNEFSYKQTAEQMHIHINTLHYRLGKLEQLTRLNTKMMKDRVVLYLAWLFLDEQTKN</sequence>
<evidence type="ECO:0000259" key="3">
    <source>
        <dbReference type="Pfam" id="PF13556"/>
    </source>
</evidence>
<gene>
    <name evidence="5" type="ORF">G4D61_05560</name>
</gene>
<evidence type="ECO:0000313" key="6">
    <source>
        <dbReference type="Proteomes" id="UP000476934"/>
    </source>
</evidence>